<feature type="transmembrane region" description="Helical" evidence="8">
    <location>
        <begin position="381"/>
        <end position="407"/>
    </location>
</feature>
<feature type="transmembrane region" description="Helical" evidence="8">
    <location>
        <begin position="285"/>
        <end position="309"/>
    </location>
</feature>
<dbReference type="GO" id="GO:0022857">
    <property type="term" value="F:transmembrane transporter activity"/>
    <property type="evidence" value="ECO:0007669"/>
    <property type="project" value="TreeGrafter"/>
</dbReference>
<feature type="transmembrane region" description="Helical" evidence="8">
    <location>
        <begin position="454"/>
        <end position="481"/>
    </location>
</feature>
<keyword evidence="4 8" id="KW-1133">Transmembrane helix</keyword>
<feature type="transmembrane region" description="Helical" evidence="8">
    <location>
        <begin position="789"/>
        <end position="814"/>
    </location>
</feature>
<evidence type="ECO:0000256" key="5">
    <source>
        <dbReference type="ARBA" id="ARBA00023136"/>
    </source>
</evidence>
<dbReference type="PANTHER" id="PTHR30572">
    <property type="entry name" value="MEMBRANE COMPONENT OF TRANSPORTER-RELATED"/>
    <property type="match status" value="1"/>
</dbReference>
<evidence type="ECO:0000256" key="6">
    <source>
        <dbReference type="ARBA" id="ARBA00038076"/>
    </source>
</evidence>
<comment type="similarity">
    <text evidence="6">Belongs to the ABC-4 integral membrane protein family.</text>
</comment>
<dbReference type="InterPro" id="IPR003838">
    <property type="entry name" value="ABC3_permease_C"/>
</dbReference>
<feature type="transmembrane region" description="Helical" evidence="8">
    <location>
        <begin position="340"/>
        <end position="361"/>
    </location>
</feature>
<evidence type="ECO:0000256" key="3">
    <source>
        <dbReference type="ARBA" id="ARBA00022692"/>
    </source>
</evidence>
<evidence type="ECO:0000256" key="4">
    <source>
        <dbReference type="ARBA" id="ARBA00022989"/>
    </source>
</evidence>
<protein>
    <submittedName>
        <fullName evidence="10">Putative ABC transport system permease protein</fullName>
    </submittedName>
</protein>
<dbReference type="EMBL" id="JADOUF010000001">
    <property type="protein sequence ID" value="MBG6138161.1"/>
    <property type="molecule type" value="Genomic_DNA"/>
</dbReference>
<keyword evidence="11" id="KW-1185">Reference proteome</keyword>
<proteinExistence type="inferred from homology"/>
<dbReference type="GO" id="GO:0005886">
    <property type="term" value="C:plasma membrane"/>
    <property type="evidence" value="ECO:0007669"/>
    <property type="project" value="UniProtKB-SubCell"/>
</dbReference>
<reference evidence="10" key="1">
    <citation type="submission" date="2020-11" db="EMBL/GenBank/DDBJ databases">
        <title>Sequencing the genomes of 1000 actinobacteria strains.</title>
        <authorList>
            <person name="Klenk H.-P."/>
        </authorList>
    </citation>
    <scope>NUCLEOTIDE SEQUENCE</scope>
    <source>
        <strain evidence="10">DSM 45356</strain>
    </source>
</reference>
<dbReference type="InterPro" id="IPR050250">
    <property type="entry name" value="Macrolide_Exporter_MacB"/>
</dbReference>
<keyword evidence="3 8" id="KW-0812">Transmembrane</keyword>
<comment type="caution">
    <text evidence="10">The sequence shown here is derived from an EMBL/GenBank/DDBJ whole genome shotgun (WGS) entry which is preliminary data.</text>
</comment>
<dbReference type="AlphaFoldDB" id="A0A8J7GHL7"/>
<feature type="domain" description="ABC3 transporter permease C-terminal" evidence="9">
    <location>
        <begin position="291"/>
        <end position="408"/>
    </location>
</feature>
<evidence type="ECO:0000256" key="2">
    <source>
        <dbReference type="ARBA" id="ARBA00022475"/>
    </source>
</evidence>
<feature type="transmembrane region" description="Helical" evidence="8">
    <location>
        <begin position="502"/>
        <end position="525"/>
    </location>
</feature>
<dbReference type="Proteomes" id="UP000622552">
    <property type="component" value="Unassembled WGS sequence"/>
</dbReference>
<feature type="transmembrane region" description="Helical" evidence="8">
    <location>
        <begin position="428"/>
        <end position="448"/>
    </location>
</feature>
<keyword evidence="2" id="KW-1003">Cell membrane</keyword>
<comment type="subcellular location">
    <subcellularLocation>
        <location evidence="1">Cell membrane</location>
        <topology evidence="1">Multi-pass membrane protein</topology>
    </subcellularLocation>
</comment>
<feature type="transmembrane region" description="Helical" evidence="8">
    <location>
        <begin position="843"/>
        <end position="867"/>
    </location>
</feature>
<feature type="transmembrane region" description="Helical" evidence="8">
    <location>
        <begin position="887"/>
        <end position="908"/>
    </location>
</feature>
<keyword evidence="5 8" id="KW-0472">Membrane</keyword>
<dbReference type="PANTHER" id="PTHR30572:SF4">
    <property type="entry name" value="ABC TRANSPORTER PERMEASE YTRF"/>
    <property type="match status" value="1"/>
</dbReference>
<feature type="domain" description="ABC3 transporter permease C-terminal" evidence="9">
    <location>
        <begin position="792"/>
        <end position="907"/>
    </location>
</feature>
<feature type="region of interest" description="Disordered" evidence="7">
    <location>
        <begin position="74"/>
        <end position="96"/>
    </location>
</feature>
<sequence length="920" mass="94981">MSAVRTTLRMSWRQVRRAKGRSVLIVTMLMLPVLALSFTAATFDMFRLTPQEQAVRALGAADAAVTRPQSSALFQEPTKAAWSTPDLSRHDAPPEPAGRDQIATFLPAGSRLLLDRTGTTAVFATRGAGIAKLETRALDYTDPLAAGLLRQLSGSAPKRAGQVALSRVAADRLGVAVGDVVRLGDGSASYTVVGLVERPDGIHDQFVVALPGTLPDSDPATPAVGDRYLADLPAAMPWTQVRDLNKSGVVAVSRAVLLDPPPRSEVPYYANWGPQSGLPVSETSLAYGTLVVVLSLLEVVLLAGPAFAVGARRRQRELALVGAAGGTPAQIRRIVLADGLVLGLVAAVAGVAVGLAAAWFGRPLVEQYLVEQRAGAFRVLPLGQLAAVGLAVGTGVIGALVPAFTAARVDLVQALSGRRGVTRSKRRWVALGLALVAGGIVAVSYATLQRMIPVLIAGLVAFELGAVLCTPALVGAVSKLGRFLPLAPRIALRDAARNRASAAPAIAAVMAAVAGCVALGGYLAGDQARQAADYRPSYPVGTVAAPFHSAEGDTAAAGRVAAALRRTLAIGATHDVAAPVCPANAADKAGSCDVTVEMPVAQRCPYDWRLLGRDATAAERKAALADRRCDHLDQESSNMVPNLVDDGAAVGTVTGVSGPALDRAVADLRAGKVLVTDARLITDGTVTVLRSVYTDTPDGSRPVPVETRTRLPAVLLPGAVGGTRAVLPPQVLGGLGLLAQPIGLVGTVTRMPDTGDEDRARAALRSASEGAYMEVERGTPAYDTEKTQMLIVLMLAACLVTLGAAWIATGLAAADGRADLSTLGAVGASPGFRRRLSLSQAGVIAILGGLLGSLVGLGMMYAVLFSVNESHRGGWPASSPLPLDAPWPLLGLVVLAVPVLAMTGAGLLTRSRLPIERRIT</sequence>
<accession>A0A8J7GHL7</accession>
<gene>
    <name evidence="10" type="ORF">IW245_004355</name>
</gene>
<dbReference type="RefSeq" id="WP_386779029.1">
    <property type="nucleotide sequence ID" value="NZ_JBHTLE010000012.1"/>
</dbReference>
<evidence type="ECO:0000256" key="7">
    <source>
        <dbReference type="SAM" id="MobiDB-lite"/>
    </source>
</evidence>
<dbReference type="Pfam" id="PF02687">
    <property type="entry name" value="FtsX"/>
    <property type="match status" value="2"/>
</dbReference>
<evidence type="ECO:0000256" key="8">
    <source>
        <dbReference type="SAM" id="Phobius"/>
    </source>
</evidence>
<evidence type="ECO:0000259" key="9">
    <source>
        <dbReference type="Pfam" id="PF02687"/>
    </source>
</evidence>
<evidence type="ECO:0000313" key="10">
    <source>
        <dbReference type="EMBL" id="MBG6138161.1"/>
    </source>
</evidence>
<evidence type="ECO:0000313" key="11">
    <source>
        <dbReference type="Proteomes" id="UP000622552"/>
    </source>
</evidence>
<organism evidence="10 11">
    <name type="scientific">Longispora fulva</name>
    <dbReference type="NCBI Taxonomy" id="619741"/>
    <lineage>
        <taxon>Bacteria</taxon>
        <taxon>Bacillati</taxon>
        <taxon>Actinomycetota</taxon>
        <taxon>Actinomycetes</taxon>
        <taxon>Micromonosporales</taxon>
        <taxon>Micromonosporaceae</taxon>
        <taxon>Longispora</taxon>
    </lineage>
</organism>
<name>A0A8J7GHL7_9ACTN</name>
<evidence type="ECO:0000256" key="1">
    <source>
        <dbReference type="ARBA" id="ARBA00004651"/>
    </source>
</evidence>